<dbReference type="InterPro" id="IPR004176">
    <property type="entry name" value="Clp_R_N"/>
</dbReference>
<dbReference type="InterPro" id="IPR003959">
    <property type="entry name" value="ATPase_AAA_core"/>
</dbReference>
<dbReference type="Pfam" id="PF07724">
    <property type="entry name" value="AAA_2"/>
    <property type="match status" value="1"/>
</dbReference>
<keyword evidence="2 7" id="KW-0677">Repeat</keyword>
<dbReference type="InterPro" id="IPR041546">
    <property type="entry name" value="ClpA/ClpB_AAA_lid"/>
</dbReference>
<dbReference type="SMART" id="SM01086">
    <property type="entry name" value="ClpB_D2-small"/>
    <property type="match status" value="1"/>
</dbReference>
<gene>
    <name evidence="11" type="primary">tssH</name>
    <name evidence="11" type="ORF">E8K88_16145</name>
</gene>
<dbReference type="AlphaFoldDB" id="A0A4S5BJQ2"/>
<comment type="caution">
    <text evidence="11">The sequence shown here is derived from an EMBL/GenBank/DDBJ whole genome shotgun (WGS) entry which is preliminary data.</text>
</comment>
<dbReference type="InterPro" id="IPR019489">
    <property type="entry name" value="Clp_ATPase_C"/>
</dbReference>
<protein>
    <submittedName>
        <fullName evidence="11">Type VI secretion system ATPase TssH</fullName>
    </submittedName>
</protein>
<dbReference type="GO" id="GO:0005737">
    <property type="term" value="C:cytoplasm"/>
    <property type="evidence" value="ECO:0007669"/>
    <property type="project" value="TreeGrafter"/>
</dbReference>
<dbReference type="PANTHER" id="PTHR11638">
    <property type="entry name" value="ATP-DEPENDENT CLP PROTEASE"/>
    <property type="match status" value="1"/>
</dbReference>
<dbReference type="SMART" id="SM00382">
    <property type="entry name" value="AAA"/>
    <property type="match status" value="2"/>
</dbReference>
<feature type="compositionally biased region" description="Basic and acidic residues" evidence="9">
    <location>
        <begin position="953"/>
        <end position="963"/>
    </location>
</feature>
<feature type="coiled-coil region" evidence="8">
    <location>
        <begin position="441"/>
        <end position="492"/>
    </location>
</feature>
<evidence type="ECO:0000256" key="2">
    <source>
        <dbReference type="ARBA" id="ARBA00022737"/>
    </source>
</evidence>
<evidence type="ECO:0000259" key="10">
    <source>
        <dbReference type="PROSITE" id="PS51903"/>
    </source>
</evidence>
<dbReference type="PRINTS" id="PR00300">
    <property type="entry name" value="CLPPROTEASEA"/>
</dbReference>
<dbReference type="SUPFAM" id="SSF81923">
    <property type="entry name" value="Double Clp-N motif"/>
    <property type="match status" value="1"/>
</dbReference>
<evidence type="ECO:0000256" key="9">
    <source>
        <dbReference type="SAM" id="MobiDB-lite"/>
    </source>
</evidence>
<feature type="domain" description="Clp R" evidence="10">
    <location>
        <begin position="10"/>
        <end position="156"/>
    </location>
</feature>
<evidence type="ECO:0000256" key="4">
    <source>
        <dbReference type="ARBA" id="ARBA00022840"/>
    </source>
</evidence>
<dbReference type="InterPro" id="IPR018368">
    <property type="entry name" value="ClpA/B_CS1"/>
</dbReference>
<dbReference type="InterPro" id="IPR036628">
    <property type="entry name" value="Clp_N_dom_sf"/>
</dbReference>
<dbReference type="Pfam" id="PF00004">
    <property type="entry name" value="AAA"/>
    <property type="match status" value="1"/>
</dbReference>
<feature type="region of interest" description="Disordered" evidence="9">
    <location>
        <begin position="940"/>
        <end position="963"/>
    </location>
</feature>
<dbReference type="InterPro" id="IPR027417">
    <property type="entry name" value="P-loop_NTPase"/>
</dbReference>
<evidence type="ECO:0000256" key="1">
    <source>
        <dbReference type="ARBA" id="ARBA00008675"/>
    </source>
</evidence>
<dbReference type="InterPro" id="IPR001270">
    <property type="entry name" value="ClpA/B"/>
</dbReference>
<dbReference type="PROSITE" id="PS51903">
    <property type="entry name" value="CLP_R"/>
    <property type="match status" value="1"/>
</dbReference>
<dbReference type="GO" id="GO:0005524">
    <property type="term" value="F:ATP binding"/>
    <property type="evidence" value="ECO:0007669"/>
    <property type="project" value="UniProtKB-KW"/>
</dbReference>
<keyword evidence="3" id="KW-0547">Nucleotide-binding</keyword>
<dbReference type="GO" id="GO:0016887">
    <property type="term" value="F:ATP hydrolysis activity"/>
    <property type="evidence" value="ECO:0007669"/>
    <property type="project" value="InterPro"/>
</dbReference>
<dbReference type="CDD" id="cd00009">
    <property type="entry name" value="AAA"/>
    <property type="match status" value="1"/>
</dbReference>
<evidence type="ECO:0000256" key="5">
    <source>
        <dbReference type="ARBA" id="ARBA00023186"/>
    </source>
</evidence>
<organism evidence="11 12">
    <name type="scientific">Lampropedia aestuarii</name>
    <dbReference type="NCBI Taxonomy" id="2562762"/>
    <lineage>
        <taxon>Bacteria</taxon>
        <taxon>Pseudomonadati</taxon>
        <taxon>Pseudomonadota</taxon>
        <taxon>Betaproteobacteria</taxon>
        <taxon>Burkholderiales</taxon>
        <taxon>Comamonadaceae</taxon>
        <taxon>Lampropedia</taxon>
    </lineage>
</organism>
<evidence type="ECO:0000256" key="8">
    <source>
        <dbReference type="SAM" id="Coils"/>
    </source>
</evidence>
<dbReference type="CDD" id="cd19499">
    <property type="entry name" value="RecA-like_ClpB_Hsp104-like"/>
    <property type="match status" value="1"/>
</dbReference>
<dbReference type="RefSeq" id="WP_136407710.1">
    <property type="nucleotide sequence ID" value="NZ_SSWX01000028.1"/>
</dbReference>
<comment type="similarity">
    <text evidence="1">Belongs to the ClpA/ClpB family.</text>
</comment>
<comment type="function">
    <text evidence="6">Part of a stress-induced multi-chaperone system, it is involved in the recovery of the cell from heat-induced damage, in cooperation with DnaK, DnaJ and GrpE. Acts before DnaK, in the processing of protein aggregates. Protein binding stimulates the ATPase activity; ATP hydrolysis unfolds the denatured protein aggregates, which probably helps expose new hydrophobic binding sites on the surface of ClpB-bound aggregates, contributing to the solubilization and refolding of denatured protein aggregates by DnaK.</text>
</comment>
<accession>A0A4S5BJQ2</accession>
<dbReference type="Gene3D" id="1.10.8.60">
    <property type="match status" value="1"/>
</dbReference>
<dbReference type="OrthoDB" id="9803641at2"/>
<dbReference type="EMBL" id="SSWX01000028">
    <property type="protein sequence ID" value="THJ31065.1"/>
    <property type="molecule type" value="Genomic_DNA"/>
</dbReference>
<dbReference type="Gene3D" id="1.10.1780.10">
    <property type="entry name" value="Clp, N-terminal domain"/>
    <property type="match status" value="1"/>
</dbReference>
<evidence type="ECO:0000313" key="12">
    <source>
        <dbReference type="Proteomes" id="UP000306236"/>
    </source>
</evidence>
<evidence type="ECO:0000256" key="6">
    <source>
        <dbReference type="ARBA" id="ARBA00025613"/>
    </source>
</evidence>
<keyword evidence="4" id="KW-0067">ATP-binding</keyword>
<name>A0A4S5BJQ2_9BURK</name>
<dbReference type="InterPro" id="IPR050130">
    <property type="entry name" value="ClpA_ClpB"/>
</dbReference>
<dbReference type="FunFam" id="3.40.50.300:FF:000025">
    <property type="entry name" value="ATP-dependent Clp protease subunit"/>
    <property type="match status" value="1"/>
</dbReference>
<dbReference type="Pfam" id="PF17871">
    <property type="entry name" value="AAA_lid_9"/>
    <property type="match status" value="1"/>
</dbReference>
<evidence type="ECO:0000313" key="11">
    <source>
        <dbReference type="EMBL" id="THJ31065.1"/>
    </source>
</evidence>
<dbReference type="InterPro" id="IPR017729">
    <property type="entry name" value="ATPase_T6SS_ClpV1"/>
</dbReference>
<dbReference type="SUPFAM" id="SSF52540">
    <property type="entry name" value="P-loop containing nucleoside triphosphate hydrolases"/>
    <property type="match status" value="2"/>
</dbReference>
<proteinExistence type="inferred from homology"/>
<dbReference type="PANTHER" id="PTHR11638:SF184">
    <property type="entry name" value="ATPASE WITH CHAPERONE ACTIVITY"/>
    <property type="match status" value="1"/>
</dbReference>
<sequence>MAKINRVSLFGKLNPVLYKAIESATVFAKLRGNPVVELGHWLYQLVLMDDCDLHHIARHYHLDGGKLSNDLLQVLERLPNGALAIEDLSGDIDLATERAWIQASLVDGASAVRSGHLLIALLNHKALRQTTLHLSKQWAQIDVEDLQAHFASIVAKSPESALGTAAHGEAAPGQASGAMSAPALGKKEALNKYTVDLTEKAAQGELDAVTGRDEEIRQLIDILMRRRQNNPILTGEAGVGKTAVVEGFALRIAEGDVPPALQGVQLRVLDIGLLQAGASMKGEFEQRLRQLIEEVQHAEPPIILFIDEVHTLVGAGGAAGTGDAANLLKPALARGTLRTIGATTWAEYKKYIEKDPALTRRFQVVQVAEPDEAKAIAMLRGIATPLQQHHGVRVLDSAIRAAVSLSHRYIPARQLPDKAVALLDTAAARVAVSQHTTPAALEDCKRKLHILNHELHMLQQEQAAGIANTLRIQDIENQLQQGAAQEAELTERWAQEKELIAQIVQLRDRLAGSVVKKAPAEQEHSTENAVNDNAEALADEAGESAQTAPEPLSQAQMLLQVQSLEQQLQGIRGEDSMVYAAVDEQVIAAVVADWTGIPVGRMLRNEAQAVLELAENLERRVIGQRHGLEAIARRIQTSRAKLDNPVKPIGVFMLCGPSGVGKTETALALAEFLYGGEQNLITINMSEFQEAHTVSTLKGAPPGYVGYGEGGILTEAVRRRPYSVVLLDEVEKAHTDVHEIFFQVFDKGRMEDGEGREIDFRNTVIILTSNVGTDVVNSLCADPELIPQIQAIDEALRKPLLEVFPPALLGRLITVPYLPLSPDTLANIVRLQFERIRARVAAAHNAEFVYDQSAIDLVMARCNVSDAGGRMIDAVLTNSVLPEISRKHLSGVMQGQGLARVAIKAEAGEFIYDFVMRALEPAAADPRLLADVLANPGDAADAKVPSAANPDHATTKEQHSHGA</sequence>
<dbReference type="GO" id="GO:0034605">
    <property type="term" value="P:cellular response to heat"/>
    <property type="evidence" value="ECO:0007669"/>
    <property type="project" value="TreeGrafter"/>
</dbReference>
<dbReference type="InterPro" id="IPR003593">
    <property type="entry name" value="AAA+_ATPase"/>
</dbReference>
<dbReference type="PROSITE" id="PS00870">
    <property type="entry name" value="CLPAB_1"/>
    <property type="match status" value="1"/>
</dbReference>
<reference evidence="11 12" key="1">
    <citation type="submission" date="2019-04" db="EMBL/GenBank/DDBJ databases">
        <title>Lampropedia sp YIM MLB12 draf genome.</title>
        <authorList>
            <person name="Wang Y.-X."/>
        </authorList>
    </citation>
    <scope>NUCLEOTIDE SEQUENCE [LARGE SCALE GENOMIC DNA]</scope>
    <source>
        <strain evidence="11 12">YIM MLB12</strain>
    </source>
</reference>
<keyword evidence="12" id="KW-1185">Reference proteome</keyword>
<dbReference type="Gene3D" id="3.40.50.300">
    <property type="entry name" value="P-loop containing nucleotide triphosphate hydrolases"/>
    <property type="match status" value="3"/>
</dbReference>
<evidence type="ECO:0000256" key="7">
    <source>
        <dbReference type="PROSITE-ProRule" id="PRU01251"/>
    </source>
</evidence>
<dbReference type="Pfam" id="PF10431">
    <property type="entry name" value="ClpB_D2-small"/>
    <property type="match status" value="1"/>
</dbReference>
<dbReference type="Proteomes" id="UP000306236">
    <property type="component" value="Unassembled WGS sequence"/>
</dbReference>
<keyword evidence="8" id="KW-0175">Coiled coil</keyword>
<evidence type="ECO:0000256" key="3">
    <source>
        <dbReference type="ARBA" id="ARBA00022741"/>
    </source>
</evidence>
<dbReference type="NCBIfam" id="TIGR03345">
    <property type="entry name" value="VI_ClpV1"/>
    <property type="match status" value="1"/>
</dbReference>
<keyword evidence="5" id="KW-0143">Chaperone</keyword>